<evidence type="ECO:0000256" key="5">
    <source>
        <dbReference type="ARBA" id="ARBA00023136"/>
    </source>
</evidence>
<comment type="subcellular location">
    <subcellularLocation>
        <location evidence="1">Endomembrane system</location>
        <topology evidence="1">Multi-pass membrane protein</topology>
    </subcellularLocation>
</comment>
<dbReference type="EMBL" id="ASGP02000001">
    <property type="protein sequence ID" value="KAH9528602.1"/>
    <property type="molecule type" value="Genomic_DNA"/>
</dbReference>
<keyword evidence="7" id="KW-0449">Lipoprotein</keyword>
<dbReference type="PANTHER" id="PTHR22883:SF43">
    <property type="entry name" value="PALMITOYLTRANSFERASE APP"/>
    <property type="match status" value="1"/>
</dbReference>
<feature type="transmembrane region" description="Helical" evidence="10">
    <location>
        <begin position="78"/>
        <end position="99"/>
    </location>
</feature>
<keyword evidence="2 10" id="KW-0808">Transferase</keyword>
<evidence type="ECO:0000256" key="4">
    <source>
        <dbReference type="ARBA" id="ARBA00022989"/>
    </source>
</evidence>
<dbReference type="Pfam" id="PF01529">
    <property type="entry name" value="DHHC"/>
    <property type="match status" value="1"/>
</dbReference>
<protein>
    <recommendedName>
        <fullName evidence="10">Palmitoyltransferase</fullName>
        <ecNumber evidence="10">2.3.1.225</ecNumber>
    </recommendedName>
</protein>
<feature type="transmembrane region" description="Helical" evidence="10">
    <location>
        <begin position="105"/>
        <end position="125"/>
    </location>
</feature>
<reference evidence="13" key="1">
    <citation type="submission" date="2013-05" db="EMBL/GenBank/DDBJ databases">
        <authorList>
            <person name="Yim A.K.Y."/>
            <person name="Chan T.F."/>
            <person name="Ji K.M."/>
            <person name="Liu X.Y."/>
            <person name="Zhou J.W."/>
            <person name="Li R.Q."/>
            <person name="Yang K.Y."/>
            <person name="Li J."/>
            <person name="Li M."/>
            <person name="Law P.T.W."/>
            <person name="Wu Y.L."/>
            <person name="Cai Z.L."/>
            <person name="Qin H."/>
            <person name="Bao Y."/>
            <person name="Leung R.K.K."/>
            <person name="Ng P.K.S."/>
            <person name="Zou J."/>
            <person name="Zhong X.J."/>
            <person name="Ran P.X."/>
            <person name="Zhong N.S."/>
            <person name="Liu Z.G."/>
            <person name="Tsui S.K.W."/>
        </authorList>
    </citation>
    <scope>NUCLEOTIDE SEQUENCE</scope>
    <source>
        <strain evidence="13">Derf</strain>
        <tissue evidence="13">Whole organism</tissue>
    </source>
</reference>
<feature type="region of interest" description="Disordered" evidence="11">
    <location>
        <begin position="1"/>
        <end position="35"/>
    </location>
</feature>
<dbReference type="PROSITE" id="PS50216">
    <property type="entry name" value="DHHC"/>
    <property type="match status" value="1"/>
</dbReference>
<reference evidence="13" key="2">
    <citation type="journal article" date="2022" name="Res Sq">
        <title>Comparative Genomics Reveals Insights into the Divergent Evolution of Astigmatic Mites and Household Pest Adaptations.</title>
        <authorList>
            <person name="Xiong Q."/>
            <person name="Wan A.T.-Y."/>
            <person name="Liu X.-Y."/>
            <person name="Fung C.S.-H."/>
            <person name="Xiao X."/>
            <person name="Malainual N."/>
            <person name="Hou J."/>
            <person name="Wang L."/>
            <person name="Wang M."/>
            <person name="Yang K."/>
            <person name="Cui Y."/>
            <person name="Leung E."/>
            <person name="Nong W."/>
            <person name="Shin S.-K."/>
            <person name="Au S."/>
            <person name="Jeong K.Y."/>
            <person name="Chew F.T."/>
            <person name="Hui J."/>
            <person name="Leung T.F."/>
            <person name="Tungtrongchitr A."/>
            <person name="Zhong N."/>
            <person name="Liu Z."/>
            <person name="Tsui S."/>
        </authorList>
    </citation>
    <scope>NUCLEOTIDE SEQUENCE</scope>
    <source>
        <strain evidence="13">Derf</strain>
        <tissue evidence="13">Whole organism</tissue>
    </source>
</reference>
<dbReference type="AlphaFoldDB" id="A0A922IDA4"/>
<dbReference type="EC" id="2.3.1.225" evidence="10"/>
<comment type="similarity">
    <text evidence="10">Belongs to the DHHC palmitoyltransferase family.</text>
</comment>
<evidence type="ECO:0000313" key="13">
    <source>
        <dbReference type="EMBL" id="KAH9528602.1"/>
    </source>
</evidence>
<keyword evidence="4 10" id="KW-1133">Transmembrane helix</keyword>
<evidence type="ECO:0000256" key="11">
    <source>
        <dbReference type="SAM" id="MobiDB-lite"/>
    </source>
</evidence>
<dbReference type="GO" id="GO:0019706">
    <property type="term" value="F:protein-cysteine S-palmitoyltransferase activity"/>
    <property type="evidence" value="ECO:0007669"/>
    <property type="project" value="UniProtKB-EC"/>
</dbReference>
<dbReference type="InterPro" id="IPR039859">
    <property type="entry name" value="PFA4/ZDH16/20/ERF2-like"/>
</dbReference>
<dbReference type="GO" id="GO:0006612">
    <property type="term" value="P:protein targeting to membrane"/>
    <property type="evidence" value="ECO:0007669"/>
    <property type="project" value="TreeGrafter"/>
</dbReference>
<keyword evidence="3 10" id="KW-0812">Transmembrane</keyword>
<comment type="domain">
    <text evidence="10">The DHHC domain is required for palmitoyltransferase activity.</text>
</comment>
<comment type="catalytic activity">
    <reaction evidence="9 10">
        <text>L-cysteinyl-[protein] + hexadecanoyl-CoA = S-hexadecanoyl-L-cysteinyl-[protein] + CoA</text>
        <dbReference type="Rhea" id="RHEA:36683"/>
        <dbReference type="Rhea" id="RHEA-COMP:10131"/>
        <dbReference type="Rhea" id="RHEA-COMP:11032"/>
        <dbReference type="ChEBI" id="CHEBI:29950"/>
        <dbReference type="ChEBI" id="CHEBI:57287"/>
        <dbReference type="ChEBI" id="CHEBI:57379"/>
        <dbReference type="ChEBI" id="CHEBI:74151"/>
        <dbReference type="EC" id="2.3.1.225"/>
    </reaction>
</comment>
<keyword evidence="6" id="KW-0564">Palmitate</keyword>
<evidence type="ECO:0000256" key="2">
    <source>
        <dbReference type="ARBA" id="ARBA00022679"/>
    </source>
</evidence>
<comment type="caution">
    <text evidence="13">The sequence shown here is derived from an EMBL/GenBank/DDBJ whole genome shotgun (WGS) entry which is preliminary data.</text>
</comment>
<keyword evidence="8 10" id="KW-0012">Acyltransferase</keyword>
<evidence type="ECO:0000313" key="14">
    <source>
        <dbReference type="Proteomes" id="UP000790347"/>
    </source>
</evidence>
<evidence type="ECO:0000256" key="6">
    <source>
        <dbReference type="ARBA" id="ARBA00023139"/>
    </source>
</evidence>
<dbReference type="GO" id="GO:0005783">
    <property type="term" value="C:endoplasmic reticulum"/>
    <property type="evidence" value="ECO:0007669"/>
    <property type="project" value="TreeGrafter"/>
</dbReference>
<evidence type="ECO:0000259" key="12">
    <source>
        <dbReference type="Pfam" id="PF01529"/>
    </source>
</evidence>
<evidence type="ECO:0000256" key="9">
    <source>
        <dbReference type="ARBA" id="ARBA00048048"/>
    </source>
</evidence>
<feature type="compositionally biased region" description="Polar residues" evidence="11">
    <location>
        <begin position="1"/>
        <end position="13"/>
    </location>
</feature>
<dbReference type="InterPro" id="IPR001594">
    <property type="entry name" value="Palmitoyltrfase_DHHC"/>
</dbReference>
<keyword evidence="14" id="KW-1185">Reference proteome</keyword>
<evidence type="ECO:0000256" key="1">
    <source>
        <dbReference type="ARBA" id="ARBA00004127"/>
    </source>
</evidence>
<evidence type="ECO:0000256" key="7">
    <source>
        <dbReference type="ARBA" id="ARBA00023288"/>
    </source>
</evidence>
<dbReference type="GO" id="GO:0005794">
    <property type="term" value="C:Golgi apparatus"/>
    <property type="evidence" value="ECO:0007669"/>
    <property type="project" value="TreeGrafter"/>
</dbReference>
<feature type="transmembrane region" description="Helical" evidence="10">
    <location>
        <begin position="304"/>
        <end position="325"/>
    </location>
</feature>
<evidence type="ECO:0000256" key="3">
    <source>
        <dbReference type="ARBA" id="ARBA00022692"/>
    </source>
</evidence>
<proteinExistence type="inferred from homology"/>
<name>A0A922IDA4_DERFA</name>
<feature type="domain" description="Palmitoyltransferase DHHC" evidence="12">
    <location>
        <begin position="212"/>
        <end position="320"/>
    </location>
</feature>
<evidence type="ECO:0000256" key="8">
    <source>
        <dbReference type="ARBA" id="ARBA00023315"/>
    </source>
</evidence>
<gene>
    <name evidence="13" type="primary">ZDHHC14_1</name>
    <name evidence="13" type="ORF">DERF_002529</name>
</gene>
<feature type="transmembrane region" description="Helical" evidence="10">
    <location>
        <begin position="260"/>
        <end position="284"/>
    </location>
</feature>
<accession>A0A922IDA4</accession>
<organism evidence="13 14">
    <name type="scientific">Dermatophagoides farinae</name>
    <name type="common">American house dust mite</name>
    <dbReference type="NCBI Taxonomy" id="6954"/>
    <lineage>
        <taxon>Eukaryota</taxon>
        <taxon>Metazoa</taxon>
        <taxon>Ecdysozoa</taxon>
        <taxon>Arthropoda</taxon>
        <taxon>Chelicerata</taxon>
        <taxon>Arachnida</taxon>
        <taxon>Acari</taxon>
        <taxon>Acariformes</taxon>
        <taxon>Sarcoptiformes</taxon>
        <taxon>Astigmata</taxon>
        <taxon>Psoroptidia</taxon>
        <taxon>Analgoidea</taxon>
        <taxon>Pyroglyphidae</taxon>
        <taxon>Dermatophagoidinae</taxon>
        <taxon>Dermatophagoides</taxon>
    </lineage>
</organism>
<keyword evidence="5 10" id="KW-0472">Membrane</keyword>
<sequence length="370" mass="42423">MVKINETTTSNSNDYHHHHHHHSQQQQQHGNRHKDEQKCNKNNCYCYDGCKQPPLPPQQQQQSSSSSSSWRKKCRKNFYFYLTIIVMIIINTLYIRFVALELIKSIGIGVLIISQILFAQILSYLTATACTDPGIIPRAQGYEAISVQKEIRKLLLSSSTTAKSNSKKSIKKQNSPHSFSHSPYGKLSTTWNVNKNRFKMITKPLIINEQFFRQKYCYTCHFFRPPRSSHCSVCNQCIERFDHHCPWVGNCVGKRNYRSFYFFLLSLSAYGIFTSANEIAFIFIEHQKIPSFLVIFRLSPVVLALLSINIMIIWSILGLLGFPYISVEQSKSYDIESGSGESIENPFSDGSAYGNCTRTLCSSRSTTYII</sequence>
<evidence type="ECO:0000256" key="10">
    <source>
        <dbReference type="RuleBase" id="RU079119"/>
    </source>
</evidence>
<dbReference type="Proteomes" id="UP000790347">
    <property type="component" value="Unassembled WGS sequence"/>
</dbReference>
<dbReference type="PANTHER" id="PTHR22883">
    <property type="entry name" value="ZINC FINGER DHHC DOMAIN CONTAINING PROTEIN"/>
    <property type="match status" value="1"/>
</dbReference>